<protein>
    <recommendedName>
        <fullName evidence="2">TIR domain-containing protein</fullName>
    </recommendedName>
</protein>
<dbReference type="GO" id="GO:0007165">
    <property type="term" value="P:signal transduction"/>
    <property type="evidence" value="ECO:0007669"/>
    <property type="project" value="InterPro"/>
</dbReference>
<dbReference type="InterPro" id="IPR035897">
    <property type="entry name" value="Toll_tir_struct_dom_sf"/>
</dbReference>
<gene>
    <name evidence="3" type="ORF">JCGZ_03330</name>
</gene>
<evidence type="ECO:0000313" key="3">
    <source>
        <dbReference type="EMBL" id="KDP21659.1"/>
    </source>
</evidence>
<reference evidence="3 4" key="1">
    <citation type="journal article" date="2014" name="PLoS ONE">
        <title>Global Analysis of Gene Expression Profiles in Physic Nut (Jatropha curcas L.) Seedlings Exposed to Salt Stress.</title>
        <authorList>
            <person name="Zhang L."/>
            <person name="Zhang C."/>
            <person name="Wu P."/>
            <person name="Chen Y."/>
            <person name="Li M."/>
            <person name="Jiang H."/>
            <person name="Wu G."/>
        </authorList>
    </citation>
    <scope>NUCLEOTIDE SEQUENCE [LARGE SCALE GENOMIC DNA]</scope>
    <source>
        <strain evidence="4">cv. GZQX0401</strain>
        <tissue evidence="3">Young leaves</tissue>
    </source>
</reference>
<dbReference type="PROSITE" id="PS50104">
    <property type="entry name" value="TIR"/>
    <property type="match status" value="1"/>
</dbReference>
<dbReference type="PANTHER" id="PTHR32009:SF155">
    <property type="entry name" value="DISEASE RESISTANCE PROTEIN (TIR-NBS-LRR CLASS)"/>
    <property type="match status" value="1"/>
</dbReference>
<organism evidence="3 4">
    <name type="scientific">Jatropha curcas</name>
    <name type="common">Barbados nut</name>
    <dbReference type="NCBI Taxonomy" id="180498"/>
    <lineage>
        <taxon>Eukaryota</taxon>
        <taxon>Viridiplantae</taxon>
        <taxon>Streptophyta</taxon>
        <taxon>Embryophyta</taxon>
        <taxon>Tracheophyta</taxon>
        <taxon>Spermatophyta</taxon>
        <taxon>Magnoliopsida</taxon>
        <taxon>eudicotyledons</taxon>
        <taxon>Gunneridae</taxon>
        <taxon>Pentapetalae</taxon>
        <taxon>rosids</taxon>
        <taxon>fabids</taxon>
        <taxon>Malpighiales</taxon>
        <taxon>Euphorbiaceae</taxon>
        <taxon>Crotonoideae</taxon>
        <taxon>Jatropheae</taxon>
        <taxon>Jatropha</taxon>
    </lineage>
</organism>
<keyword evidence="4" id="KW-1185">Reference proteome</keyword>
<dbReference type="SUPFAM" id="SSF52200">
    <property type="entry name" value="Toll/Interleukin receptor TIR domain"/>
    <property type="match status" value="1"/>
</dbReference>
<evidence type="ECO:0000259" key="2">
    <source>
        <dbReference type="PROSITE" id="PS50104"/>
    </source>
</evidence>
<dbReference type="EMBL" id="KK915609">
    <property type="protein sequence ID" value="KDP21659.1"/>
    <property type="molecule type" value="Genomic_DNA"/>
</dbReference>
<evidence type="ECO:0000256" key="1">
    <source>
        <dbReference type="ARBA" id="ARBA00023027"/>
    </source>
</evidence>
<proteinExistence type="predicted"/>
<dbReference type="Proteomes" id="UP000027138">
    <property type="component" value="Unassembled WGS sequence"/>
</dbReference>
<dbReference type="SMART" id="SM00255">
    <property type="entry name" value="TIR"/>
    <property type="match status" value="1"/>
</dbReference>
<dbReference type="PANTHER" id="PTHR32009">
    <property type="entry name" value="TMV RESISTANCE PROTEIN N-LIKE"/>
    <property type="match status" value="1"/>
</dbReference>
<dbReference type="Pfam" id="PF01582">
    <property type="entry name" value="TIR"/>
    <property type="match status" value="1"/>
</dbReference>
<evidence type="ECO:0000313" key="4">
    <source>
        <dbReference type="Proteomes" id="UP000027138"/>
    </source>
</evidence>
<sequence length="167" mass="18793">MASCSSSSNSSLRVEEKYEVFLSFTGSEDSCINFTSHLYTVLSQKQLKTFMADSLNRGDELWLAVTEVIEESKLALIIFSKDYAPSSLCLDLLVKILDCKRGKGLIVLPVFNHVDPLDVGKLSGDFGEAIFNLEEQFKEEMNRVYGWRAALEKVAYLSGWVFLATRQ</sequence>
<dbReference type="Gene3D" id="3.40.50.10140">
    <property type="entry name" value="Toll/interleukin-1 receptor homology (TIR) domain"/>
    <property type="match status" value="1"/>
</dbReference>
<keyword evidence="1" id="KW-0520">NAD</keyword>
<name>A0A067JQ69_JATCU</name>
<dbReference type="OrthoDB" id="1678688at2759"/>
<dbReference type="AlphaFoldDB" id="A0A067JQ69"/>
<dbReference type="InterPro" id="IPR000157">
    <property type="entry name" value="TIR_dom"/>
</dbReference>
<accession>A0A067JQ69</accession>
<feature type="domain" description="TIR" evidence="2">
    <location>
        <begin position="16"/>
        <end position="167"/>
    </location>
</feature>